<evidence type="ECO:0000313" key="5">
    <source>
        <dbReference type="Proteomes" id="UP000195947"/>
    </source>
</evidence>
<dbReference type="RefSeq" id="WP_068562345.1">
    <property type="nucleotide sequence ID" value="NZ_CP089787.1"/>
</dbReference>
<dbReference type="InterPro" id="IPR007163">
    <property type="entry name" value="VCA0040-like"/>
</dbReference>
<evidence type="ECO:0000256" key="1">
    <source>
        <dbReference type="SAM" id="Phobius"/>
    </source>
</evidence>
<dbReference type="Proteomes" id="UP000199686">
    <property type="component" value="Unassembled WGS sequence"/>
</dbReference>
<dbReference type="EMBL" id="FOQC01000006">
    <property type="protein sequence ID" value="SFH63536.1"/>
    <property type="molecule type" value="Genomic_DNA"/>
</dbReference>
<name>A0A143YF59_9LACT</name>
<keyword evidence="1" id="KW-0472">Membrane</keyword>
<feature type="transmembrane region" description="Helical" evidence="1">
    <location>
        <begin position="256"/>
        <end position="276"/>
    </location>
</feature>
<dbReference type="Proteomes" id="UP000195947">
    <property type="component" value="Unassembled WGS sequence"/>
</dbReference>
<comment type="caution">
    <text evidence="3">The sequence shown here is derived from an EMBL/GenBank/DDBJ whole genome shotgun (WGS) entry which is preliminary data.</text>
</comment>
<feature type="transmembrane region" description="Helical" evidence="1">
    <location>
        <begin position="91"/>
        <end position="112"/>
    </location>
</feature>
<gene>
    <name evidence="3" type="ORF">GX662_01990</name>
    <name evidence="4" type="ORF">SAMN04488507_100669</name>
    <name evidence="2" type="ORF">TFLO_866</name>
</gene>
<dbReference type="EMBL" id="FJMZ01000006">
    <property type="protein sequence ID" value="CZQ87453.1"/>
    <property type="molecule type" value="Genomic_DNA"/>
</dbReference>
<organism evidence="3 7">
    <name type="scientific">Trichococcus flocculiformis</name>
    <dbReference type="NCBI Taxonomy" id="82803"/>
    <lineage>
        <taxon>Bacteria</taxon>
        <taxon>Bacillati</taxon>
        <taxon>Bacillota</taxon>
        <taxon>Bacilli</taxon>
        <taxon>Lactobacillales</taxon>
        <taxon>Carnobacteriaceae</taxon>
        <taxon>Trichococcus</taxon>
    </lineage>
</organism>
<evidence type="ECO:0000313" key="6">
    <source>
        <dbReference type="Proteomes" id="UP000199686"/>
    </source>
</evidence>
<feature type="transmembrane region" description="Helical" evidence="1">
    <location>
        <begin position="124"/>
        <end position="142"/>
    </location>
</feature>
<sequence>MKTHKEQSRIQVIDWLLRMMKGMMIGSGAILPGVSGGALAAVFGLYEPLIVFLSDITNDFVKRVMYFLPVGVGGILGVFVLAYPLDYGLQYYPVHVLWAFIGAIIGTLPSLYREAGKHGRTRGHIILALTVAIVMFFILFWSNENLNLHVGQNFFTWLLAGAIFASGFIVPGLSPSNFLIYLNLYQPLTEGIRLLDFSILIPVAIGAVLCIFLFAKAVRYLLNIAYATVFHFVFGVVIASTTIIAPSLELYSGFTFLNYAVVLLLFFAGLALGLWMGKLEDTYK</sequence>
<keyword evidence="5" id="KW-1185">Reference proteome</keyword>
<keyword evidence="1" id="KW-0812">Transmembrane</keyword>
<dbReference type="Proteomes" id="UP000589373">
    <property type="component" value="Unassembled WGS sequence"/>
</dbReference>
<evidence type="ECO:0000313" key="7">
    <source>
        <dbReference type="Proteomes" id="UP000589373"/>
    </source>
</evidence>
<feature type="transmembrane region" description="Helical" evidence="1">
    <location>
        <begin position="220"/>
        <end position="244"/>
    </location>
</feature>
<keyword evidence="1" id="KW-1133">Transmembrane helix</keyword>
<dbReference type="AlphaFoldDB" id="A0A143YF59"/>
<proteinExistence type="predicted"/>
<feature type="transmembrane region" description="Helical" evidence="1">
    <location>
        <begin position="154"/>
        <end position="182"/>
    </location>
</feature>
<reference evidence="3 7" key="3">
    <citation type="journal article" date="2020" name="Biotechnol. Biofuels">
        <title>New insights from the biogas microbiome by comprehensive genome-resolved metagenomics of nearly 1600 species originating from multiple anaerobic digesters.</title>
        <authorList>
            <person name="Campanaro S."/>
            <person name="Treu L."/>
            <person name="Rodriguez-R L.M."/>
            <person name="Kovalovszki A."/>
            <person name="Ziels R.M."/>
            <person name="Maus I."/>
            <person name="Zhu X."/>
            <person name="Kougias P.G."/>
            <person name="Basile A."/>
            <person name="Luo G."/>
            <person name="Schluter A."/>
            <person name="Konstantinidis K.T."/>
            <person name="Angelidaki I."/>
        </authorList>
    </citation>
    <scope>NUCLEOTIDE SEQUENCE [LARGE SCALE GENOMIC DNA]</scope>
    <source>
        <strain evidence="3">AS07pgkLD_105</strain>
    </source>
</reference>
<dbReference type="Pfam" id="PF04018">
    <property type="entry name" value="VCA0040-like"/>
    <property type="match status" value="1"/>
</dbReference>
<feature type="transmembrane region" description="Helical" evidence="1">
    <location>
        <begin position="66"/>
        <end position="85"/>
    </location>
</feature>
<reference evidence="4 6" key="2">
    <citation type="submission" date="2016-10" db="EMBL/GenBank/DDBJ databases">
        <authorList>
            <person name="Varghese N."/>
            <person name="Submissions S."/>
        </authorList>
    </citation>
    <scope>NUCLEOTIDE SEQUENCE [LARGE SCALE GENOMIC DNA]</scope>
    <source>
        <strain evidence="4 6">DSM 2094</strain>
    </source>
</reference>
<feature type="transmembrane region" description="Helical" evidence="1">
    <location>
        <begin position="37"/>
        <end position="54"/>
    </location>
</feature>
<reference evidence="2 5" key="1">
    <citation type="submission" date="2016-02" db="EMBL/GenBank/DDBJ databases">
        <authorList>
            <person name="Strepis N."/>
        </authorList>
    </citation>
    <scope>NUCLEOTIDE SEQUENCE [LARGE SCALE GENOMIC DNA]</scope>
    <source>
        <strain evidence="2">Trichococcus flocculiformis</strain>
    </source>
</reference>
<dbReference type="PANTHER" id="PTHR37308:SF1">
    <property type="entry name" value="POLYPRENYL-PHOSPHATE TRANSPORTER"/>
    <property type="match status" value="1"/>
</dbReference>
<feature type="transmembrane region" description="Helical" evidence="1">
    <location>
        <begin position="194"/>
        <end position="214"/>
    </location>
</feature>
<evidence type="ECO:0000313" key="3">
    <source>
        <dbReference type="EMBL" id="NLD31020.1"/>
    </source>
</evidence>
<dbReference type="STRING" id="82803.SAMN04488048_1242"/>
<dbReference type="EMBL" id="JAAZCD010000045">
    <property type="protein sequence ID" value="NLD31020.1"/>
    <property type="molecule type" value="Genomic_DNA"/>
</dbReference>
<dbReference type="PANTHER" id="PTHR37308">
    <property type="entry name" value="INTEGRAL MEMBRANE PROTEIN"/>
    <property type="match status" value="1"/>
</dbReference>
<evidence type="ECO:0000313" key="4">
    <source>
        <dbReference type="EMBL" id="SFH63536.1"/>
    </source>
</evidence>
<accession>A0A143YF59</accession>
<evidence type="ECO:0000313" key="2">
    <source>
        <dbReference type="EMBL" id="CZQ87453.1"/>
    </source>
</evidence>
<protein>
    <submittedName>
        <fullName evidence="3">DUF368 domain-containing protein</fullName>
    </submittedName>
    <submittedName>
        <fullName evidence="4">Membrane protein</fullName>
    </submittedName>
</protein>
<dbReference type="OrthoDB" id="9793746at2"/>